<dbReference type="Proteomes" id="UP000031563">
    <property type="component" value="Unassembled WGS sequence"/>
</dbReference>
<dbReference type="Pfam" id="PF01521">
    <property type="entry name" value="Fe-S_biosyn"/>
    <property type="match status" value="1"/>
</dbReference>
<organism evidence="2 3">
    <name type="scientific">Bacillus thermotolerans</name>
    <name type="common">Quasibacillus thermotolerans</name>
    <dbReference type="NCBI Taxonomy" id="1221996"/>
    <lineage>
        <taxon>Bacteria</taxon>
        <taxon>Bacillati</taxon>
        <taxon>Bacillota</taxon>
        <taxon>Bacilli</taxon>
        <taxon>Bacillales</taxon>
        <taxon>Bacillaceae</taxon>
        <taxon>Bacillus</taxon>
    </lineage>
</organism>
<evidence type="ECO:0000313" key="2">
    <source>
        <dbReference type="EMBL" id="KKB36282.1"/>
    </source>
</evidence>
<accession>A0A0F5HTU8</accession>
<evidence type="ECO:0000313" key="3">
    <source>
        <dbReference type="Proteomes" id="UP000031563"/>
    </source>
</evidence>
<dbReference type="STRING" id="1221996.QY95_03146"/>
<dbReference type="InterPro" id="IPR000361">
    <property type="entry name" value="ATAP_core_dom"/>
</dbReference>
<keyword evidence="3" id="KW-1185">Reference proteome</keyword>
<gene>
    <name evidence="2" type="ORF">QY95_03146</name>
</gene>
<dbReference type="EMBL" id="JWIR02000062">
    <property type="protein sequence ID" value="KKB36282.1"/>
    <property type="molecule type" value="Genomic_DNA"/>
</dbReference>
<dbReference type="InterPro" id="IPR035903">
    <property type="entry name" value="HesB-like_dom_sf"/>
</dbReference>
<reference evidence="2" key="1">
    <citation type="submission" date="2015-02" db="EMBL/GenBank/DDBJ databases">
        <title>Genome Assembly of Bacillaceae bacterium MTCC 8252.</title>
        <authorList>
            <person name="Verma A."/>
            <person name="Khatri I."/>
            <person name="Mual P."/>
            <person name="Subramanian S."/>
            <person name="Krishnamurthi S."/>
        </authorList>
    </citation>
    <scope>NUCLEOTIDE SEQUENCE [LARGE SCALE GENOMIC DNA]</scope>
    <source>
        <strain evidence="2">MTCC 8252</strain>
    </source>
</reference>
<proteinExistence type="predicted"/>
<name>A0A0F5HJG3_BACTR</name>
<feature type="domain" description="Core" evidence="1">
    <location>
        <begin position="1"/>
        <end position="86"/>
    </location>
</feature>
<dbReference type="AlphaFoldDB" id="A0A0F5HJG3"/>
<dbReference type="OrthoDB" id="2874539at2"/>
<dbReference type="RefSeq" id="WP_039236805.1">
    <property type="nucleotide sequence ID" value="NZ_JWIR02000062.1"/>
</dbReference>
<accession>A0A0F5HJG3</accession>
<dbReference type="Gene3D" id="2.60.300.12">
    <property type="entry name" value="HesB-like domain"/>
    <property type="match status" value="1"/>
</dbReference>
<comment type="caution">
    <text evidence="2">The sequence shown here is derived from an EMBL/GenBank/DDBJ whole genome shotgun (WGS) entry which is preliminary data.</text>
</comment>
<evidence type="ECO:0000259" key="1">
    <source>
        <dbReference type="Pfam" id="PF01521"/>
    </source>
</evidence>
<sequence>MIVMLTKSALTKLKEIELEKEQAPRIDASIAGGCGVSVKFTLIFDEPRRGDIVMEDSGIQIRLDRFTKRYLEEVTHIDYTDEHGFLVGEHFASSACAIEIN</sequence>
<protein>
    <recommendedName>
        <fullName evidence="1">Core domain-containing protein</fullName>
    </recommendedName>
</protein>
<dbReference type="SUPFAM" id="SSF89360">
    <property type="entry name" value="HesB-like domain"/>
    <property type="match status" value="1"/>
</dbReference>